<dbReference type="OrthoDB" id="9785675at2"/>
<reference evidence="8 9" key="1">
    <citation type="journal article" date="2011" name="J. Bacteriol.">
        <title>Genome sequence of the verrucomicrobium Opitutus terrae PB90-1, an abundant inhabitant of rice paddy soil ecosystems.</title>
        <authorList>
            <person name="van Passel M.W."/>
            <person name="Kant R."/>
            <person name="Palva A."/>
            <person name="Copeland A."/>
            <person name="Lucas S."/>
            <person name="Lapidus A."/>
            <person name="Glavina del Rio T."/>
            <person name="Pitluck S."/>
            <person name="Goltsman E."/>
            <person name="Clum A."/>
            <person name="Sun H."/>
            <person name="Schmutz J."/>
            <person name="Larimer F.W."/>
            <person name="Land M.L."/>
            <person name="Hauser L."/>
            <person name="Kyrpides N."/>
            <person name="Mikhailova N."/>
            <person name="Richardson P.P."/>
            <person name="Janssen P.H."/>
            <person name="de Vos W.M."/>
            <person name="Smidt H."/>
        </authorList>
    </citation>
    <scope>NUCLEOTIDE SEQUENCE [LARGE SCALE GENOMIC DNA]</scope>
    <source>
        <strain evidence="9">DSM 11246 / JCM 15787 / PB90-1</strain>
    </source>
</reference>
<dbReference type="Pfam" id="PF04542">
    <property type="entry name" value="Sigma70_r2"/>
    <property type="match status" value="1"/>
</dbReference>
<dbReference type="SUPFAM" id="SSF88946">
    <property type="entry name" value="Sigma2 domain of RNA polymerase sigma factors"/>
    <property type="match status" value="1"/>
</dbReference>
<evidence type="ECO:0000256" key="4">
    <source>
        <dbReference type="ARBA" id="ARBA00023125"/>
    </source>
</evidence>
<evidence type="ECO:0000259" key="7">
    <source>
        <dbReference type="Pfam" id="PF08281"/>
    </source>
</evidence>
<proteinExistence type="inferred from homology"/>
<keyword evidence="5" id="KW-0804">Transcription</keyword>
<evidence type="ECO:0000256" key="2">
    <source>
        <dbReference type="ARBA" id="ARBA00023015"/>
    </source>
</evidence>
<protein>
    <submittedName>
        <fullName evidence="8">RNA polymerase, sigma-24 subunit, ECF subfamily</fullName>
    </submittedName>
</protein>
<dbReference type="InterPro" id="IPR007627">
    <property type="entry name" value="RNA_pol_sigma70_r2"/>
</dbReference>
<evidence type="ECO:0000256" key="5">
    <source>
        <dbReference type="ARBA" id="ARBA00023163"/>
    </source>
</evidence>
<dbReference type="RefSeq" id="WP_012374255.1">
    <property type="nucleotide sequence ID" value="NC_010571.1"/>
</dbReference>
<feature type="domain" description="RNA polymerase sigma factor 70 region 4 type 2" evidence="7">
    <location>
        <begin position="158"/>
        <end position="209"/>
    </location>
</feature>
<evidence type="ECO:0000313" key="9">
    <source>
        <dbReference type="Proteomes" id="UP000007013"/>
    </source>
</evidence>
<dbReference type="GO" id="GO:0006352">
    <property type="term" value="P:DNA-templated transcription initiation"/>
    <property type="evidence" value="ECO:0007669"/>
    <property type="project" value="InterPro"/>
</dbReference>
<dbReference type="STRING" id="452637.Oter_1432"/>
<sequence>MQTVFLGFRWFEAFPGWGGWPCAQAGADEEVPPPISPPREEEAIWLARIARGDDAALQHLFDKWKLPLLSFFYRALGAHGDAEDLTLEVFVRLHRAAPTYRSEAKFSTYLFTIARNLLRNERRRLRRKPLDPVAPELMTELPEPASDAARRLAETEEVFQRALTRLPEKARTALLLLHQQQLEQPAAAAILRISENALRVLLHRARRLLKQEMEALQ</sequence>
<name>B1ZS41_OPITP</name>
<dbReference type="KEGG" id="ote:Oter_1432"/>
<dbReference type="InterPro" id="IPR013325">
    <property type="entry name" value="RNA_pol_sigma_r2"/>
</dbReference>
<keyword evidence="3" id="KW-0731">Sigma factor</keyword>
<evidence type="ECO:0000256" key="1">
    <source>
        <dbReference type="ARBA" id="ARBA00010641"/>
    </source>
</evidence>
<dbReference type="InterPro" id="IPR013249">
    <property type="entry name" value="RNA_pol_sigma70_r4_t2"/>
</dbReference>
<dbReference type="InterPro" id="IPR014284">
    <property type="entry name" value="RNA_pol_sigma-70_dom"/>
</dbReference>
<keyword evidence="4" id="KW-0238">DNA-binding</keyword>
<comment type="similarity">
    <text evidence="1">Belongs to the sigma-70 factor family. ECF subfamily.</text>
</comment>
<dbReference type="InterPro" id="IPR013324">
    <property type="entry name" value="RNA_pol_sigma_r3/r4-like"/>
</dbReference>
<keyword evidence="9" id="KW-1185">Reference proteome</keyword>
<dbReference type="Pfam" id="PF08281">
    <property type="entry name" value="Sigma70_r4_2"/>
    <property type="match status" value="1"/>
</dbReference>
<organism evidence="8 9">
    <name type="scientific">Opitutus terrae (strain DSM 11246 / JCM 15787 / PB90-1)</name>
    <dbReference type="NCBI Taxonomy" id="452637"/>
    <lineage>
        <taxon>Bacteria</taxon>
        <taxon>Pseudomonadati</taxon>
        <taxon>Verrucomicrobiota</taxon>
        <taxon>Opitutia</taxon>
        <taxon>Opitutales</taxon>
        <taxon>Opitutaceae</taxon>
        <taxon>Opitutus</taxon>
    </lineage>
</organism>
<dbReference type="Gene3D" id="1.10.1740.10">
    <property type="match status" value="1"/>
</dbReference>
<dbReference type="EMBL" id="CP001032">
    <property type="protein sequence ID" value="ACB74717.1"/>
    <property type="molecule type" value="Genomic_DNA"/>
</dbReference>
<dbReference type="AlphaFoldDB" id="B1ZS41"/>
<keyword evidence="2" id="KW-0805">Transcription regulation</keyword>
<dbReference type="Proteomes" id="UP000007013">
    <property type="component" value="Chromosome"/>
</dbReference>
<dbReference type="PANTHER" id="PTHR43133:SF8">
    <property type="entry name" value="RNA POLYMERASE SIGMA FACTOR HI_1459-RELATED"/>
    <property type="match status" value="1"/>
</dbReference>
<evidence type="ECO:0000259" key="6">
    <source>
        <dbReference type="Pfam" id="PF04542"/>
    </source>
</evidence>
<accession>B1ZS41</accession>
<evidence type="ECO:0000313" key="8">
    <source>
        <dbReference type="EMBL" id="ACB74717.1"/>
    </source>
</evidence>
<dbReference type="InterPro" id="IPR039425">
    <property type="entry name" value="RNA_pol_sigma-70-like"/>
</dbReference>
<dbReference type="NCBIfam" id="TIGR02937">
    <property type="entry name" value="sigma70-ECF"/>
    <property type="match status" value="1"/>
</dbReference>
<feature type="domain" description="RNA polymerase sigma-70 region 2" evidence="6">
    <location>
        <begin position="60"/>
        <end position="127"/>
    </location>
</feature>
<dbReference type="SUPFAM" id="SSF88659">
    <property type="entry name" value="Sigma3 and sigma4 domains of RNA polymerase sigma factors"/>
    <property type="match status" value="1"/>
</dbReference>
<gene>
    <name evidence="8" type="ordered locus">Oter_1432</name>
</gene>
<dbReference type="InterPro" id="IPR036388">
    <property type="entry name" value="WH-like_DNA-bd_sf"/>
</dbReference>
<dbReference type="GO" id="GO:0003677">
    <property type="term" value="F:DNA binding"/>
    <property type="evidence" value="ECO:0007669"/>
    <property type="project" value="UniProtKB-KW"/>
</dbReference>
<dbReference type="Gene3D" id="1.10.10.10">
    <property type="entry name" value="Winged helix-like DNA-binding domain superfamily/Winged helix DNA-binding domain"/>
    <property type="match status" value="1"/>
</dbReference>
<dbReference type="PANTHER" id="PTHR43133">
    <property type="entry name" value="RNA POLYMERASE ECF-TYPE SIGMA FACTO"/>
    <property type="match status" value="1"/>
</dbReference>
<dbReference type="HOGENOM" id="CLU_047691_3_0_0"/>
<evidence type="ECO:0000256" key="3">
    <source>
        <dbReference type="ARBA" id="ARBA00023082"/>
    </source>
</evidence>
<dbReference type="eggNOG" id="COG1595">
    <property type="taxonomic scope" value="Bacteria"/>
</dbReference>
<dbReference type="GO" id="GO:0016987">
    <property type="term" value="F:sigma factor activity"/>
    <property type="evidence" value="ECO:0007669"/>
    <property type="project" value="UniProtKB-KW"/>
</dbReference>